<organism evidence="8 9">
    <name type="scientific">Caenorhabditis angaria</name>
    <dbReference type="NCBI Taxonomy" id="860376"/>
    <lineage>
        <taxon>Eukaryota</taxon>
        <taxon>Metazoa</taxon>
        <taxon>Ecdysozoa</taxon>
        <taxon>Nematoda</taxon>
        <taxon>Chromadorea</taxon>
        <taxon>Rhabditida</taxon>
        <taxon>Rhabditina</taxon>
        <taxon>Rhabditomorpha</taxon>
        <taxon>Rhabditoidea</taxon>
        <taxon>Rhabditidae</taxon>
        <taxon>Peloderinae</taxon>
        <taxon>Caenorhabditis</taxon>
    </lineage>
</organism>
<evidence type="ECO:0000256" key="1">
    <source>
        <dbReference type="ARBA" id="ARBA00012513"/>
    </source>
</evidence>
<keyword evidence="3" id="KW-0808">Transferase</keyword>
<evidence type="ECO:0000313" key="9">
    <source>
        <dbReference type="Proteomes" id="UP001152747"/>
    </source>
</evidence>
<evidence type="ECO:0000256" key="6">
    <source>
        <dbReference type="ARBA" id="ARBA00022840"/>
    </source>
</evidence>
<dbReference type="Gene3D" id="1.10.510.10">
    <property type="entry name" value="Transferase(Phosphotransferase) domain 1"/>
    <property type="match status" value="1"/>
</dbReference>
<sequence length="248" mass="27636">MSSFRLVDFGLATIDRSSTELPQPATTSTQCQICAKSPNPCMTCKSRPKRESYHVVGTPGVRAPELLFGVGVCSPAVDIFSAGLCLLSLVTLKHPFFMPKDETENIMDLACLLGSDIMEKIGEREGLRVTISEHRNPTDFCQLILCLRFGFESVHKFAAKILDFPRKACEKCAEIGHGNVDSVCFCRPPDSGKFSTSGISNELLVLYVDLLYSALEPDRFLRFSADRLLSIIDLYERRQIVYPKLDIE</sequence>
<evidence type="ECO:0000256" key="2">
    <source>
        <dbReference type="ARBA" id="ARBA00022527"/>
    </source>
</evidence>
<accession>A0A9P1I884</accession>
<feature type="domain" description="Protein kinase" evidence="7">
    <location>
        <begin position="1"/>
        <end position="245"/>
    </location>
</feature>
<dbReference type="EMBL" id="CANHGI010000001">
    <property type="protein sequence ID" value="CAI5440300.1"/>
    <property type="molecule type" value="Genomic_DNA"/>
</dbReference>
<dbReference type="Proteomes" id="UP001152747">
    <property type="component" value="Unassembled WGS sequence"/>
</dbReference>
<dbReference type="GO" id="GO:0004674">
    <property type="term" value="F:protein serine/threonine kinase activity"/>
    <property type="evidence" value="ECO:0007669"/>
    <property type="project" value="UniProtKB-KW"/>
</dbReference>
<protein>
    <recommendedName>
        <fullName evidence="1">non-specific serine/threonine protein kinase</fullName>
        <ecNumber evidence="1">2.7.11.1</ecNumber>
    </recommendedName>
</protein>
<evidence type="ECO:0000259" key="7">
    <source>
        <dbReference type="PROSITE" id="PS50011"/>
    </source>
</evidence>
<reference evidence="8" key="1">
    <citation type="submission" date="2022-11" db="EMBL/GenBank/DDBJ databases">
        <authorList>
            <person name="Kikuchi T."/>
        </authorList>
    </citation>
    <scope>NUCLEOTIDE SEQUENCE</scope>
    <source>
        <strain evidence="8">PS1010</strain>
    </source>
</reference>
<dbReference type="OrthoDB" id="10020333at2759"/>
<keyword evidence="2" id="KW-0723">Serine/threonine-protein kinase</keyword>
<name>A0A9P1I884_9PELO</name>
<keyword evidence="4" id="KW-0547">Nucleotide-binding</keyword>
<evidence type="ECO:0000256" key="4">
    <source>
        <dbReference type="ARBA" id="ARBA00022741"/>
    </source>
</evidence>
<dbReference type="GO" id="GO:0044773">
    <property type="term" value="P:mitotic DNA damage checkpoint signaling"/>
    <property type="evidence" value="ECO:0007669"/>
    <property type="project" value="TreeGrafter"/>
</dbReference>
<dbReference type="SUPFAM" id="SSF56112">
    <property type="entry name" value="Protein kinase-like (PK-like)"/>
    <property type="match status" value="1"/>
</dbReference>
<keyword evidence="9" id="KW-1185">Reference proteome</keyword>
<evidence type="ECO:0000256" key="3">
    <source>
        <dbReference type="ARBA" id="ARBA00022679"/>
    </source>
</evidence>
<dbReference type="AlphaFoldDB" id="A0A9P1I884"/>
<gene>
    <name evidence="8" type="ORF">CAMP_LOCUS2937</name>
</gene>
<evidence type="ECO:0000313" key="8">
    <source>
        <dbReference type="EMBL" id="CAI5440300.1"/>
    </source>
</evidence>
<evidence type="ECO:0000256" key="5">
    <source>
        <dbReference type="ARBA" id="ARBA00022777"/>
    </source>
</evidence>
<keyword evidence="6" id="KW-0067">ATP-binding</keyword>
<dbReference type="InterPro" id="IPR011009">
    <property type="entry name" value="Kinase-like_dom_sf"/>
</dbReference>
<comment type="caution">
    <text evidence="8">The sequence shown here is derived from an EMBL/GenBank/DDBJ whole genome shotgun (WGS) entry which is preliminary data.</text>
</comment>
<dbReference type="PANTHER" id="PTHR44167">
    <property type="entry name" value="OVARIAN-SPECIFIC SERINE/THREONINE-PROTEIN KINASE LOK-RELATED"/>
    <property type="match status" value="1"/>
</dbReference>
<dbReference type="PANTHER" id="PTHR44167:SF23">
    <property type="entry name" value="CDC7 KINASE, ISOFORM A-RELATED"/>
    <property type="match status" value="1"/>
</dbReference>
<dbReference type="InterPro" id="IPR000719">
    <property type="entry name" value="Prot_kinase_dom"/>
</dbReference>
<dbReference type="EC" id="2.7.11.1" evidence="1"/>
<dbReference type="GO" id="GO:0005524">
    <property type="term" value="F:ATP binding"/>
    <property type="evidence" value="ECO:0007669"/>
    <property type="project" value="UniProtKB-KW"/>
</dbReference>
<keyword evidence="5" id="KW-0418">Kinase</keyword>
<proteinExistence type="predicted"/>
<dbReference type="PROSITE" id="PS50011">
    <property type="entry name" value="PROTEIN_KINASE_DOM"/>
    <property type="match status" value="1"/>
</dbReference>
<dbReference type="GO" id="GO:0005634">
    <property type="term" value="C:nucleus"/>
    <property type="evidence" value="ECO:0007669"/>
    <property type="project" value="TreeGrafter"/>
</dbReference>